<organism evidence="4 5">
    <name type="scientific">Oxalicibacterium flavum</name>
    <dbReference type="NCBI Taxonomy" id="179467"/>
    <lineage>
        <taxon>Bacteria</taxon>
        <taxon>Pseudomonadati</taxon>
        <taxon>Pseudomonadota</taxon>
        <taxon>Betaproteobacteria</taxon>
        <taxon>Burkholderiales</taxon>
        <taxon>Oxalobacteraceae</taxon>
        <taxon>Oxalicibacterium</taxon>
    </lineage>
</organism>
<reference evidence="4" key="2">
    <citation type="submission" date="2020-09" db="EMBL/GenBank/DDBJ databases">
        <authorList>
            <person name="Sun Q."/>
            <person name="Sedlacek I."/>
        </authorList>
    </citation>
    <scope>NUCLEOTIDE SEQUENCE</scope>
    <source>
        <strain evidence="4">CCM 7086</strain>
    </source>
</reference>
<feature type="compositionally biased region" description="Basic and acidic residues" evidence="1">
    <location>
        <begin position="138"/>
        <end position="152"/>
    </location>
</feature>
<dbReference type="InterPro" id="IPR002048">
    <property type="entry name" value="EF_hand_dom"/>
</dbReference>
<feature type="region of interest" description="Disordered" evidence="1">
    <location>
        <begin position="28"/>
        <end position="48"/>
    </location>
</feature>
<dbReference type="EMBL" id="BMCG01000004">
    <property type="protein sequence ID" value="GGC12697.1"/>
    <property type="molecule type" value="Genomic_DNA"/>
</dbReference>
<feature type="domain" description="EF-hand" evidence="3">
    <location>
        <begin position="68"/>
        <end position="103"/>
    </location>
</feature>
<dbReference type="GO" id="GO:0005509">
    <property type="term" value="F:calcium ion binding"/>
    <property type="evidence" value="ECO:0007669"/>
    <property type="project" value="InterPro"/>
</dbReference>
<name>A0A8J2ULH3_9BURK</name>
<evidence type="ECO:0000313" key="4">
    <source>
        <dbReference type="EMBL" id="GGC12697.1"/>
    </source>
</evidence>
<dbReference type="PROSITE" id="PS00018">
    <property type="entry name" value="EF_HAND_1"/>
    <property type="match status" value="1"/>
</dbReference>
<dbReference type="Pfam" id="PF13202">
    <property type="entry name" value="EF-hand_5"/>
    <property type="match status" value="3"/>
</dbReference>
<accession>A0A8J2ULH3</accession>
<evidence type="ECO:0000256" key="2">
    <source>
        <dbReference type="SAM" id="SignalP"/>
    </source>
</evidence>
<dbReference type="Proteomes" id="UP000620266">
    <property type="component" value="Unassembled WGS sequence"/>
</dbReference>
<dbReference type="InterPro" id="IPR018247">
    <property type="entry name" value="EF_Hand_1_Ca_BS"/>
</dbReference>
<reference evidence="4" key="1">
    <citation type="journal article" date="2014" name="Int. J. Syst. Evol. Microbiol.">
        <title>Complete genome sequence of Corynebacterium casei LMG S-19264T (=DSM 44701T), isolated from a smear-ripened cheese.</title>
        <authorList>
            <consortium name="US DOE Joint Genome Institute (JGI-PGF)"/>
            <person name="Walter F."/>
            <person name="Albersmeier A."/>
            <person name="Kalinowski J."/>
            <person name="Ruckert C."/>
        </authorList>
    </citation>
    <scope>NUCLEOTIDE SEQUENCE</scope>
    <source>
        <strain evidence="4">CCM 7086</strain>
    </source>
</reference>
<keyword evidence="2" id="KW-0732">Signal</keyword>
<dbReference type="PROSITE" id="PS50222">
    <property type="entry name" value="EF_HAND_2"/>
    <property type="match status" value="1"/>
</dbReference>
<evidence type="ECO:0000256" key="1">
    <source>
        <dbReference type="SAM" id="MobiDB-lite"/>
    </source>
</evidence>
<comment type="caution">
    <text evidence="4">The sequence shown here is derived from an EMBL/GenBank/DDBJ whole genome shotgun (WGS) entry which is preliminary data.</text>
</comment>
<feature type="region of interest" description="Disordered" evidence="1">
    <location>
        <begin position="138"/>
        <end position="178"/>
    </location>
</feature>
<dbReference type="Gene3D" id="1.10.238.10">
    <property type="entry name" value="EF-hand"/>
    <property type="match status" value="1"/>
</dbReference>
<evidence type="ECO:0000259" key="3">
    <source>
        <dbReference type="PROSITE" id="PS50222"/>
    </source>
</evidence>
<proteinExistence type="predicted"/>
<feature type="chain" id="PRO_5035278295" description="EF-hand domain-containing protein" evidence="2">
    <location>
        <begin position="24"/>
        <end position="178"/>
    </location>
</feature>
<dbReference type="InterPro" id="IPR011992">
    <property type="entry name" value="EF-hand-dom_pair"/>
</dbReference>
<feature type="signal peptide" evidence="2">
    <location>
        <begin position="1"/>
        <end position="23"/>
    </location>
</feature>
<dbReference type="AlphaFoldDB" id="A0A8J2ULH3"/>
<gene>
    <name evidence="4" type="ORF">GCM10007205_22010</name>
</gene>
<dbReference type="SUPFAM" id="SSF47473">
    <property type="entry name" value="EF-hand"/>
    <property type="match status" value="1"/>
</dbReference>
<dbReference type="PROSITE" id="PS51257">
    <property type="entry name" value="PROKAR_LIPOPROTEIN"/>
    <property type="match status" value="1"/>
</dbReference>
<dbReference type="RefSeq" id="WP_188396307.1">
    <property type="nucleotide sequence ID" value="NZ_BMCG01000004.1"/>
</dbReference>
<feature type="compositionally biased region" description="Basic and acidic residues" evidence="1">
    <location>
        <begin position="161"/>
        <end position="178"/>
    </location>
</feature>
<protein>
    <recommendedName>
        <fullName evidence="3">EF-hand domain-containing protein</fullName>
    </recommendedName>
</protein>
<keyword evidence="5" id="KW-1185">Reference proteome</keyword>
<sequence length="178" mass="19299">MKTFNPAYSLAALAAAAMLTACAGGASQPATPVAEAKNQPARPAGGHGLDAFLGSYDANRDGVVTRAEYDTIREQRFRAADTNGDGVLSEAEYVAEFEGRLKRQYFDQGREPDKAYEQAIKQAHVRFGIVNRARDGKFTREEDKAIADRTFKGADTNGDGVVDRNDPPRQREQSGDGN</sequence>
<evidence type="ECO:0000313" key="5">
    <source>
        <dbReference type="Proteomes" id="UP000620266"/>
    </source>
</evidence>